<evidence type="ECO:0000313" key="4">
    <source>
        <dbReference type="EMBL" id="QCR04425.1"/>
    </source>
</evidence>
<evidence type="ECO:0000313" key="6">
    <source>
        <dbReference type="Proteomes" id="UP000303847"/>
    </source>
</evidence>
<protein>
    <submittedName>
        <fullName evidence="3">DUF2335 domain-containing protein</fullName>
    </submittedName>
</protein>
<evidence type="ECO:0000313" key="3">
    <source>
        <dbReference type="EMBL" id="PWC21482.1"/>
    </source>
</evidence>
<feature type="region of interest" description="Disordered" evidence="1">
    <location>
        <begin position="1"/>
        <end position="25"/>
    </location>
</feature>
<organism evidence="3 5">
    <name type="scientific">Brenneria nigrifluens DSM 30175 = ATCC 13028</name>
    <dbReference type="NCBI Taxonomy" id="1121120"/>
    <lineage>
        <taxon>Bacteria</taxon>
        <taxon>Pseudomonadati</taxon>
        <taxon>Pseudomonadota</taxon>
        <taxon>Gammaproteobacteria</taxon>
        <taxon>Enterobacterales</taxon>
        <taxon>Pectobacteriaceae</taxon>
        <taxon>Brenneria</taxon>
    </lineage>
</organism>
<dbReference type="Proteomes" id="UP000295985">
    <property type="component" value="Unassembled WGS sequence"/>
</dbReference>
<dbReference type="AlphaFoldDB" id="A0A2U1UIQ9"/>
<feature type="compositionally biased region" description="Basic and acidic residues" evidence="1">
    <location>
        <begin position="1"/>
        <end position="19"/>
    </location>
</feature>
<evidence type="ECO:0000313" key="5">
    <source>
        <dbReference type="Proteomes" id="UP000295985"/>
    </source>
</evidence>
<evidence type="ECO:0000256" key="1">
    <source>
        <dbReference type="SAM" id="MobiDB-lite"/>
    </source>
</evidence>
<reference evidence="3 5" key="1">
    <citation type="submission" date="2018-04" db="EMBL/GenBank/DDBJ databases">
        <title>Brenneria corticis sp.nov.</title>
        <authorList>
            <person name="Li Y."/>
        </authorList>
    </citation>
    <scope>NUCLEOTIDE SEQUENCE [LARGE SCALE GENOMIC DNA]</scope>
    <source>
        <strain evidence="3 5">LMG 2694</strain>
    </source>
</reference>
<keyword evidence="6" id="KW-1185">Reference proteome</keyword>
<dbReference type="Proteomes" id="UP000303847">
    <property type="component" value="Chromosome"/>
</dbReference>
<dbReference type="OrthoDB" id="9182865at2"/>
<accession>A0A2U1UIQ9</accession>
<sequence>MSNPKDTDQTSEHKDHSQELADTNAEQIDKIASELEAKVMENPGVLERILDSPKIMAIAHESFRGPVPSPKMLSEYEQIMPGLANRLVKLTEDEQQHRHKVTDKALDFSYKKDRRGQWMGFIISLFVLGLGVYFAAEGKDALAGTLITINLVGLASVFVIGRLKRNNKDN</sequence>
<dbReference type="Pfam" id="PF10097">
    <property type="entry name" value="DUF2335"/>
    <property type="match status" value="1"/>
</dbReference>
<feature type="transmembrane region" description="Helical" evidence="2">
    <location>
        <begin position="142"/>
        <end position="161"/>
    </location>
</feature>
<dbReference type="EMBL" id="QDKK01000037">
    <property type="protein sequence ID" value="PWC21482.1"/>
    <property type="molecule type" value="Genomic_DNA"/>
</dbReference>
<proteinExistence type="predicted"/>
<keyword evidence="2" id="KW-1133">Transmembrane helix</keyword>
<keyword evidence="2" id="KW-0812">Transmembrane</keyword>
<dbReference type="RefSeq" id="WP_136163971.1">
    <property type="nucleotide sequence ID" value="NZ_CP034036.1"/>
</dbReference>
<keyword evidence="2" id="KW-0472">Membrane</keyword>
<evidence type="ECO:0000256" key="2">
    <source>
        <dbReference type="SAM" id="Phobius"/>
    </source>
</evidence>
<dbReference type="EMBL" id="CP034036">
    <property type="protein sequence ID" value="QCR04425.1"/>
    <property type="molecule type" value="Genomic_DNA"/>
</dbReference>
<feature type="transmembrane region" description="Helical" evidence="2">
    <location>
        <begin position="118"/>
        <end position="136"/>
    </location>
</feature>
<gene>
    <name evidence="3" type="ORF">DDT54_18795</name>
    <name evidence="4" type="ORF">EH206_09715</name>
</gene>
<reference evidence="4 6" key="2">
    <citation type="submission" date="2018-11" db="EMBL/GenBank/DDBJ databases">
        <title>Genome sequences of Brenneria nigrifluens and Brenneria rubrifaciens.</title>
        <authorList>
            <person name="Poret-Peterson A.T."/>
            <person name="McClean A.E."/>
            <person name="Kluepfel D.A."/>
        </authorList>
    </citation>
    <scope>NUCLEOTIDE SEQUENCE [LARGE SCALE GENOMIC DNA]</scope>
    <source>
        <strain evidence="4 6">ATCC 13028</strain>
    </source>
</reference>
<dbReference type="InterPro" id="IPR019284">
    <property type="entry name" value="RP532"/>
</dbReference>
<name>A0A2U1UIQ9_9GAMM</name>